<feature type="region of interest" description="Disordered" evidence="1">
    <location>
        <begin position="1"/>
        <end position="35"/>
    </location>
</feature>
<evidence type="ECO:0000256" key="1">
    <source>
        <dbReference type="SAM" id="MobiDB-lite"/>
    </source>
</evidence>
<name>A0A1Y3EAK9_9BILA</name>
<comment type="caution">
    <text evidence="2">The sequence shown here is derived from an EMBL/GenBank/DDBJ whole genome shotgun (WGS) entry which is preliminary data.</text>
</comment>
<gene>
    <name evidence="2" type="ORF">D917_03743</name>
</gene>
<dbReference type="EMBL" id="LVZM01022176">
    <property type="protein sequence ID" value="OUC40887.1"/>
    <property type="molecule type" value="Genomic_DNA"/>
</dbReference>
<proteinExistence type="predicted"/>
<reference evidence="2 3" key="1">
    <citation type="submission" date="2015-04" db="EMBL/GenBank/DDBJ databases">
        <title>Draft genome of the roundworm Trichinella nativa.</title>
        <authorList>
            <person name="Mitreva M."/>
        </authorList>
    </citation>
    <scope>NUCLEOTIDE SEQUENCE [LARGE SCALE GENOMIC DNA]</scope>
    <source>
        <strain evidence="2 3">ISS45</strain>
    </source>
</reference>
<sequence>SQGEPRPCEAVETSAVNASRPSGSRNREASTLGTA</sequence>
<organism evidence="2 3">
    <name type="scientific">Trichinella nativa</name>
    <dbReference type="NCBI Taxonomy" id="6335"/>
    <lineage>
        <taxon>Eukaryota</taxon>
        <taxon>Metazoa</taxon>
        <taxon>Ecdysozoa</taxon>
        <taxon>Nematoda</taxon>
        <taxon>Enoplea</taxon>
        <taxon>Dorylaimia</taxon>
        <taxon>Trichinellida</taxon>
        <taxon>Trichinellidae</taxon>
        <taxon>Trichinella</taxon>
    </lineage>
</organism>
<dbReference type="Proteomes" id="UP000243006">
    <property type="component" value="Unassembled WGS sequence"/>
</dbReference>
<evidence type="ECO:0000313" key="2">
    <source>
        <dbReference type="EMBL" id="OUC40887.1"/>
    </source>
</evidence>
<dbReference type="AlphaFoldDB" id="A0A1Y3EAK9"/>
<feature type="non-terminal residue" evidence="2">
    <location>
        <position position="1"/>
    </location>
</feature>
<feature type="compositionally biased region" description="Polar residues" evidence="1">
    <location>
        <begin position="14"/>
        <end position="35"/>
    </location>
</feature>
<evidence type="ECO:0000313" key="3">
    <source>
        <dbReference type="Proteomes" id="UP000243006"/>
    </source>
</evidence>
<accession>A0A1Y3EAK9</accession>
<protein>
    <submittedName>
        <fullName evidence="2">Uncharacterized protein</fullName>
    </submittedName>
</protein>